<protein>
    <recommendedName>
        <fullName evidence="6">NEL domain-containing protein</fullName>
    </recommendedName>
</protein>
<evidence type="ECO:0000256" key="4">
    <source>
        <dbReference type="ARBA" id="ARBA00022786"/>
    </source>
</evidence>
<dbReference type="GO" id="GO:0016567">
    <property type="term" value="P:protein ubiquitination"/>
    <property type="evidence" value="ECO:0007669"/>
    <property type="project" value="InterPro"/>
</dbReference>
<dbReference type="AlphaFoldDB" id="A0A419AYG9"/>
<feature type="domain" description="NEL" evidence="6">
    <location>
        <begin position="36"/>
        <end position="337"/>
    </location>
</feature>
<keyword evidence="5" id="KW-1035">Host cytoplasm</keyword>
<dbReference type="PROSITE" id="PS52053">
    <property type="entry name" value="NEL"/>
    <property type="match status" value="1"/>
</dbReference>
<comment type="similarity">
    <text evidence="5">Belongs to the LRR-containing bacterial E3 ligase family.</text>
</comment>
<dbReference type="Gene3D" id="1.20.1270.130">
    <property type="entry name" value="Shigella T3SS effector IpaH domain"/>
    <property type="match status" value="1"/>
</dbReference>
<keyword evidence="5" id="KW-0832">Ubl conjugation</keyword>
<evidence type="ECO:0000256" key="3">
    <source>
        <dbReference type="ARBA" id="ARBA00022737"/>
    </source>
</evidence>
<evidence type="ECO:0000313" key="8">
    <source>
        <dbReference type="Proteomes" id="UP000283655"/>
    </source>
</evidence>
<dbReference type="InterPro" id="IPR029487">
    <property type="entry name" value="NEL_dom"/>
</dbReference>
<dbReference type="Gene3D" id="1.20.58.360">
    <property type="entry name" value="Shigella T3SS effector IpaH defines"/>
    <property type="match status" value="1"/>
</dbReference>
<dbReference type="GO" id="GO:0005576">
    <property type="term" value="C:extracellular region"/>
    <property type="evidence" value="ECO:0007669"/>
    <property type="project" value="UniProtKB-SubCell"/>
</dbReference>
<keyword evidence="3" id="KW-0677">Repeat</keyword>
<reference evidence="7 8" key="1">
    <citation type="submission" date="2018-09" db="EMBL/GenBank/DDBJ databases">
        <title>Phylogenetic diversity of Pectobacterium and Dickeya strains causing blackleg disease of potato in Morocco.</title>
        <authorList>
            <person name="Oulghazi S."/>
            <person name="Moumni M."/>
            <person name="Faure D."/>
        </authorList>
    </citation>
    <scope>NUCLEOTIDE SEQUENCE [LARGE SCALE GENOMIC DNA]</scope>
    <source>
        <strain evidence="7 8">S1.15.11.2D</strain>
    </source>
</reference>
<feature type="active site" description="Glycyl thioester intermediate" evidence="5">
    <location>
        <position position="123"/>
    </location>
</feature>
<dbReference type="PANTHER" id="PTHR47114">
    <property type="match status" value="1"/>
</dbReference>
<keyword evidence="4 5" id="KW-0833">Ubl conjugation pathway</keyword>
<evidence type="ECO:0000256" key="2">
    <source>
        <dbReference type="ARBA" id="ARBA00022614"/>
    </source>
</evidence>
<comment type="caution">
    <text evidence="7">The sequence shown here is derived from an EMBL/GenBank/DDBJ whole genome shotgun (WGS) entry which is preliminary data.</text>
</comment>
<keyword evidence="2" id="KW-0433">Leucine-rich repeat</keyword>
<proteinExistence type="inferred from homology"/>
<dbReference type="InterPro" id="IPR051071">
    <property type="entry name" value="LRR-bact_E3_ubiq_ligases"/>
</dbReference>
<comment type="subcellular location">
    <subcellularLocation>
        <location evidence="1">Secreted</location>
    </subcellularLocation>
</comment>
<organism evidence="7 8">
    <name type="scientific">Pectobacterium carotovorum</name>
    <name type="common">Erwinia carotovora</name>
    <dbReference type="NCBI Taxonomy" id="554"/>
    <lineage>
        <taxon>Bacteria</taxon>
        <taxon>Pseudomonadati</taxon>
        <taxon>Pseudomonadota</taxon>
        <taxon>Gammaproteobacteria</taxon>
        <taxon>Enterobacterales</taxon>
        <taxon>Pectobacteriaceae</taxon>
        <taxon>Pectobacterium</taxon>
    </lineage>
</organism>
<dbReference type="Gene3D" id="1.20.58.90">
    <property type="match status" value="1"/>
</dbReference>
<dbReference type="PANTHER" id="PTHR47114:SF2">
    <property type="entry name" value="OLIGODENDROCYTE-MYELIN GLYCOPROTEIN"/>
    <property type="match status" value="1"/>
</dbReference>
<comment type="PTM">
    <text evidence="5">Ubiquitinated in the presence of host E1 ubiquitin-activating enzyme, E2 ubiquitin-conjugating enzyme and ubiquitin.</text>
</comment>
<dbReference type="EMBL" id="QZDH01000012">
    <property type="protein sequence ID" value="RJL52977.1"/>
    <property type="molecule type" value="Genomic_DNA"/>
</dbReference>
<gene>
    <name evidence="7" type="ORF">D5071_07080</name>
</gene>
<sequence length="337" mass="38740">MPQGITYLNASYNQLISTTLHYISSLRIQEYIIAGNPPPQPRLLEASVKDWQPSSISGKWATFNDEQHAPAFSAFLDKLHQTETAKKHPVFKKEVSDWLTRLVDDSSLREKTFSIAIDATASCEDQVTFTYHQMKNAERTHSAESGKYDNNLPELVDIGRENFRLEQLEDIAREKIQQLNAKDSAEVDDIEVFLGYQNRLRDTLELTTVTPEMRFFGASDITEDDLLQAEASVKASENDTFPTWFAQWGAWHKTVGRIAPDEWEKANDDKHQHYEKTFSTLVETKLKPSRLENNDDAIRKIGVEALKETEKTVFESMTNRILTKKHISDLFTPRWAR</sequence>
<keyword evidence="5" id="KW-0808">Transferase</keyword>
<dbReference type="Proteomes" id="UP000283655">
    <property type="component" value="Unassembled WGS sequence"/>
</dbReference>
<dbReference type="GO" id="GO:0004842">
    <property type="term" value="F:ubiquitin-protein transferase activity"/>
    <property type="evidence" value="ECO:0007669"/>
    <property type="project" value="UniProtKB-UniRule"/>
</dbReference>
<evidence type="ECO:0000313" key="7">
    <source>
        <dbReference type="EMBL" id="RJL52977.1"/>
    </source>
</evidence>
<name>A0A419AYG9_PECCA</name>
<dbReference type="Pfam" id="PF14496">
    <property type="entry name" value="NEL"/>
    <property type="match status" value="1"/>
</dbReference>
<accession>A0A419AYG9</accession>
<evidence type="ECO:0000259" key="6">
    <source>
        <dbReference type="PROSITE" id="PS52053"/>
    </source>
</evidence>
<evidence type="ECO:0000256" key="1">
    <source>
        <dbReference type="ARBA" id="ARBA00004613"/>
    </source>
</evidence>
<keyword evidence="5" id="KW-0964">Secreted</keyword>
<evidence type="ECO:0000256" key="5">
    <source>
        <dbReference type="PROSITE-ProRule" id="PRU01398"/>
    </source>
</evidence>